<evidence type="ECO:0000313" key="10">
    <source>
        <dbReference type="EMBL" id="KAK6181533.1"/>
    </source>
</evidence>
<dbReference type="GO" id="GO:0000719">
    <property type="term" value="P:photoreactive repair"/>
    <property type="evidence" value="ECO:0007669"/>
    <property type="project" value="TreeGrafter"/>
</dbReference>
<dbReference type="GO" id="GO:0071949">
    <property type="term" value="F:FAD binding"/>
    <property type="evidence" value="ECO:0007669"/>
    <property type="project" value="TreeGrafter"/>
</dbReference>
<dbReference type="InterPro" id="IPR014133">
    <property type="entry name" value="Cry_DASH"/>
</dbReference>
<gene>
    <name evidence="10" type="ORF">SNE40_009367</name>
</gene>
<dbReference type="InterPro" id="IPR005101">
    <property type="entry name" value="Cryptochr/Photolyase_FAD-bd"/>
</dbReference>
<accession>A0AAN8JVC6</accession>
<name>A0AAN8JVC6_PATCE</name>
<dbReference type="GO" id="GO:0003904">
    <property type="term" value="F:deoxyribodipyrimidine photo-lyase activity"/>
    <property type="evidence" value="ECO:0007669"/>
    <property type="project" value="TreeGrafter"/>
</dbReference>
<feature type="domain" description="Photolyase/cryptochrome alpha/beta" evidence="9">
    <location>
        <begin position="4"/>
        <end position="139"/>
    </location>
</feature>
<feature type="binding site" evidence="5">
    <location>
        <begin position="249"/>
        <end position="253"/>
    </location>
    <ligand>
        <name>FAD</name>
        <dbReference type="ChEBI" id="CHEBI:57692"/>
    </ligand>
</feature>
<evidence type="ECO:0000256" key="3">
    <source>
        <dbReference type="ARBA" id="ARBA00022827"/>
    </source>
</evidence>
<evidence type="ECO:0000256" key="8">
    <source>
        <dbReference type="SAM" id="MobiDB-lite"/>
    </source>
</evidence>
<feature type="site" description="Electron transfer via tryptophanyl radical" evidence="6">
    <location>
        <position position="373"/>
    </location>
</feature>
<dbReference type="PANTHER" id="PTHR11455:SF22">
    <property type="entry name" value="CRYPTOCHROME DASH"/>
    <property type="match status" value="1"/>
</dbReference>
<dbReference type="GO" id="GO:0003684">
    <property type="term" value="F:damaged DNA binding"/>
    <property type="evidence" value="ECO:0007669"/>
    <property type="project" value="TreeGrafter"/>
</dbReference>
<evidence type="ECO:0000256" key="6">
    <source>
        <dbReference type="PIRSR" id="PIRSR602081-2"/>
    </source>
</evidence>
<dbReference type="SUPFAM" id="SSF48173">
    <property type="entry name" value="Cryptochrome/photolyase FAD-binding domain"/>
    <property type="match status" value="1"/>
</dbReference>
<feature type="region of interest" description="Disordered" evidence="8">
    <location>
        <begin position="483"/>
        <end position="514"/>
    </location>
</feature>
<dbReference type="InterPro" id="IPR002081">
    <property type="entry name" value="Cryptochrome/DNA_photolyase_1"/>
</dbReference>
<dbReference type="Gene3D" id="1.10.579.10">
    <property type="entry name" value="DNA Cyclobutane Dipyrimidine Photolyase, subunit A, domain 3"/>
    <property type="match status" value="1"/>
</dbReference>
<organism evidence="10 11">
    <name type="scientific">Patella caerulea</name>
    <name type="common">Rayed Mediterranean limpet</name>
    <dbReference type="NCBI Taxonomy" id="87958"/>
    <lineage>
        <taxon>Eukaryota</taxon>
        <taxon>Metazoa</taxon>
        <taxon>Spiralia</taxon>
        <taxon>Lophotrochozoa</taxon>
        <taxon>Mollusca</taxon>
        <taxon>Gastropoda</taxon>
        <taxon>Patellogastropoda</taxon>
        <taxon>Patelloidea</taxon>
        <taxon>Patellidae</taxon>
        <taxon>Patella</taxon>
    </lineage>
</organism>
<dbReference type="InterPro" id="IPR014729">
    <property type="entry name" value="Rossmann-like_a/b/a_fold"/>
</dbReference>
<evidence type="ECO:0000256" key="2">
    <source>
        <dbReference type="ARBA" id="ARBA00022630"/>
    </source>
</evidence>
<evidence type="ECO:0000256" key="1">
    <source>
        <dbReference type="ARBA" id="ARBA00005862"/>
    </source>
</evidence>
<feature type="binding site" evidence="5">
    <location>
        <begin position="386"/>
        <end position="388"/>
    </location>
    <ligand>
        <name>FAD</name>
        <dbReference type="ChEBI" id="CHEBI:57692"/>
    </ligand>
</feature>
<dbReference type="Gene3D" id="3.40.50.620">
    <property type="entry name" value="HUPs"/>
    <property type="match status" value="1"/>
</dbReference>
<dbReference type="PROSITE" id="PS51645">
    <property type="entry name" value="PHR_CRY_ALPHA_BETA"/>
    <property type="match status" value="1"/>
</dbReference>
<evidence type="ECO:0000256" key="4">
    <source>
        <dbReference type="ARBA" id="ARBA00022991"/>
    </source>
</evidence>
<reference evidence="10 11" key="1">
    <citation type="submission" date="2024-01" db="EMBL/GenBank/DDBJ databases">
        <title>The genome of the rayed Mediterranean limpet Patella caerulea (Linnaeus, 1758).</title>
        <authorList>
            <person name="Anh-Thu Weber A."/>
            <person name="Halstead-Nussloch G."/>
        </authorList>
    </citation>
    <scope>NUCLEOTIDE SEQUENCE [LARGE SCALE GENOMIC DNA]</scope>
    <source>
        <strain evidence="10">AATW-2023a</strain>
        <tissue evidence="10">Whole specimen</tissue>
    </source>
</reference>
<comment type="caution">
    <text evidence="10">The sequence shown here is derived from an EMBL/GenBank/DDBJ whole genome shotgun (WGS) entry which is preliminary data.</text>
</comment>
<feature type="binding site" evidence="5">
    <location>
        <position position="236"/>
    </location>
    <ligand>
        <name>FAD</name>
        <dbReference type="ChEBI" id="CHEBI:57692"/>
    </ligand>
</feature>
<dbReference type="SUPFAM" id="SSF52425">
    <property type="entry name" value="Cryptochrome/photolyase, N-terminal domain"/>
    <property type="match status" value="1"/>
</dbReference>
<dbReference type="PANTHER" id="PTHR11455">
    <property type="entry name" value="CRYPTOCHROME"/>
    <property type="match status" value="1"/>
</dbReference>
<comment type="function">
    <text evidence="7">May have a photoreceptor function.</text>
</comment>
<feature type="site" description="Electron transfer via tryptophanyl radical" evidence="6">
    <location>
        <position position="320"/>
    </location>
</feature>
<dbReference type="Gene3D" id="1.25.40.80">
    <property type="match status" value="1"/>
</dbReference>
<feature type="compositionally biased region" description="Gly residues" evidence="8">
    <location>
        <begin position="483"/>
        <end position="496"/>
    </location>
</feature>
<evidence type="ECO:0000256" key="5">
    <source>
        <dbReference type="PIRSR" id="PIRSR602081-1"/>
    </source>
</evidence>
<evidence type="ECO:0000256" key="7">
    <source>
        <dbReference type="RuleBase" id="RU367151"/>
    </source>
</evidence>
<comment type="similarity">
    <text evidence="1 7">Belongs to the DNA photolyase class-1 family.</text>
</comment>
<feature type="site" description="Electron transfer via tryptophanyl radical" evidence="6">
    <location>
        <position position="396"/>
    </location>
</feature>
<protein>
    <recommendedName>
        <fullName evidence="7">Cryptochrome DASH</fullName>
    </recommendedName>
</protein>
<evidence type="ECO:0000259" key="9">
    <source>
        <dbReference type="PROSITE" id="PS51645"/>
    </source>
</evidence>
<keyword evidence="11" id="KW-1185">Reference proteome</keyword>
<feature type="binding site" evidence="5">
    <location>
        <begin position="289"/>
        <end position="296"/>
    </location>
    <ligand>
        <name>FAD</name>
        <dbReference type="ChEBI" id="CHEBI:57692"/>
    </ligand>
</feature>
<dbReference type="Pfam" id="PF00875">
    <property type="entry name" value="DNA_photolyase"/>
    <property type="match status" value="1"/>
</dbReference>
<dbReference type="Pfam" id="PF03441">
    <property type="entry name" value="FAD_binding_7"/>
    <property type="match status" value="1"/>
</dbReference>
<sequence>MTGKIIICMLRNDLRLHDNEALLWAFKNGSRVLPIYCFDPRHYKGTYHFGFPKTGPHRLKFLLESIQDLRQILKSRGSGLIVRTGKPEEVITDLIQKIGKESIDSLVYSEEVTEEELDVESFLKSSCGVKVKTFWENTLYHRDDLPFHYKQLPDIYTQFRKVVESNVPVRSVLATPRELKPLPSGIEEGNIPTSEDLGVSGVHADSRSAFPYKGGESTGLERIDYYLWQTDKVAHYKETRNCMIGSDYSTKFSPWLAHGCLSPRFIYSEIKRYEKERTANQSTYWVLFELLWRDYFRYVALKYGNMIFYPGGIQGKHIPWKKDKNAFNAWKEGRTGVPYVDANMRELAATGFMSNRGRQNVASFLTKDLKLDWRLGAEWFESMLIDHDVCSNYGNWLYSAGIGNDPREDRKFNMVKQGLDYDPNGDFIRLWIPELNKVKGADIHTVWALSSAVLLRAEVSLAETYPKPLLIAPEWSRHMGKIGSGGGRGRGGGGGSKLKQQKGMDFYFKNSQPR</sequence>
<proteinExistence type="inferred from homology"/>
<comment type="cofactor">
    <cofactor evidence="7">
        <name>(6R)-5,10-methylene-5,6,7,8-tetrahydrofolate</name>
        <dbReference type="ChEBI" id="CHEBI:15636"/>
    </cofactor>
    <text evidence="7">Binds 1 5,10-methenyltetrahydrofolate (MTHF) per subunit.</text>
</comment>
<dbReference type="Proteomes" id="UP001347796">
    <property type="component" value="Unassembled WGS sequence"/>
</dbReference>
<comment type="cofactor">
    <cofactor evidence="5 7">
        <name>FAD</name>
        <dbReference type="ChEBI" id="CHEBI:57692"/>
    </cofactor>
    <text evidence="5 7">Binds 1 FAD per subunit.</text>
</comment>
<keyword evidence="4 7" id="KW-0157">Chromophore</keyword>
<evidence type="ECO:0000313" key="11">
    <source>
        <dbReference type="Proteomes" id="UP001347796"/>
    </source>
</evidence>
<keyword evidence="2 5" id="KW-0285">Flavoprotein</keyword>
<keyword evidence="3 5" id="KW-0274">FAD</keyword>
<dbReference type="InterPro" id="IPR036134">
    <property type="entry name" value="Crypto/Photolyase_FAD-like_sf"/>
</dbReference>
<dbReference type="PRINTS" id="PR00147">
    <property type="entry name" value="DNAPHOTLYASE"/>
</dbReference>
<dbReference type="EMBL" id="JAZGQO010000007">
    <property type="protein sequence ID" value="KAK6181533.1"/>
    <property type="molecule type" value="Genomic_DNA"/>
</dbReference>
<dbReference type="InterPro" id="IPR036155">
    <property type="entry name" value="Crypto/Photolyase_N_sf"/>
</dbReference>
<dbReference type="NCBIfam" id="TIGR02765">
    <property type="entry name" value="crypto_DASH"/>
    <property type="match status" value="1"/>
</dbReference>
<dbReference type="AlphaFoldDB" id="A0AAN8JVC6"/>
<dbReference type="InterPro" id="IPR006050">
    <property type="entry name" value="DNA_photolyase_N"/>
</dbReference>